<dbReference type="EMBL" id="FR824096">
    <property type="protein sequence ID" value="CCA18508.1"/>
    <property type="molecule type" value="Genomic_DNA"/>
</dbReference>
<name>F0WBI1_9STRA</name>
<reference evidence="3" key="2">
    <citation type="submission" date="2011-02" db="EMBL/GenBank/DDBJ databases">
        <authorList>
            <person name="MacLean D."/>
        </authorList>
    </citation>
    <scope>NUCLEOTIDE SEQUENCE</scope>
</reference>
<feature type="signal peptide" evidence="2">
    <location>
        <begin position="1"/>
        <end position="22"/>
    </location>
</feature>
<keyword evidence="2" id="KW-0732">Signal</keyword>
<accession>F0WBI1</accession>
<proteinExistence type="predicted"/>
<dbReference type="AlphaFoldDB" id="F0WBI1"/>
<protein>
    <submittedName>
        <fullName evidence="3">AlNc14C51G4027 protein</fullName>
    </submittedName>
</protein>
<dbReference type="HOGENOM" id="CLU_744770_0_0_1"/>
<evidence type="ECO:0000313" key="3">
    <source>
        <dbReference type="EMBL" id="CCA18508.1"/>
    </source>
</evidence>
<feature type="compositionally biased region" description="Basic and acidic residues" evidence="1">
    <location>
        <begin position="267"/>
        <end position="289"/>
    </location>
</feature>
<feature type="region of interest" description="Disordered" evidence="1">
    <location>
        <begin position="267"/>
        <end position="372"/>
    </location>
</feature>
<sequence>MGRVFIQRLATIASLLLNLSSAANEKTPDHITHSVSANWDRLGQGESLSNREAKQILEHKFGMECLNDEQISELLQHLKHIAKWFCSEWPFEVYLKAFVNLLNEVDIMIGFAAQKLKLDRLISDIPPNLPDIKKTLETIPGLCENFGVASDKHIQDAMPAIKVKAKEYLEENKSDMLADHEDISLIKEILRISKVPLGEQILLWRGYIFGNLFPEIKVKAITEFFRLSHESDPYGMDFAKEYLLILEEINTYHEDPKREICEVHHPGIESSHDDHSKASGSLKDHEKKLSGASQRKIAIHEAGGASGSSSHLNGDKKEVTTTGSAKSEEQPKSNVNLASKSDHESDPSTEATSTVQKGSALNDRSLKGANLK</sequence>
<evidence type="ECO:0000256" key="2">
    <source>
        <dbReference type="SAM" id="SignalP"/>
    </source>
</evidence>
<organism evidence="3">
    <name type="scientific">Albugo laibachii Nc14</name>
    <dbReference type="NCBI Taxonomy" id="890382"/>
    <lineage>
        <taxon>Eukaryota</taxon>
        <taxon>Sar</taxon>
        <taxon>Stramenopiles</taxon>
        <taxon>Oomycota</taxon>
        <taxon>Peronosporomycetes</taxon>
        <taxon>Albuginales</taxon>
        <taxon>Albuginaceae</taxon>
        <taxon>Albugo</taxon>
    </lineage>
</organism>
<feature type="compositionally biased region" description="Polar residues" evidence="1">
    <location>
        <begin position="348"/>
        <end position="359"/>
    </location>
</feature>
<reference evidence="3" key="1">
    <citation type="journal article" date="2011" name="PLoS Biol.">
        <title>Gene gain and loss during evolution of obligate parasitism in the white rust pathogen of Arabidopsis thaliana.</title>
        <authorList>
            <person name="Kemen E."/>
            <person name="Gardiner A."/>
            <person name="Schultz-Larsen T."/>
            <person name="Kemen A.C."/>
            <person name="Balmuth A.L."/>
            <person name="Robert-Seilaniantz A."/>
            <person name="Bailey K."/>
            <person name="Holub E."/>
            <person name="Studholme D.J."/>
            <person name="Maclean D."/>
            <person name="Jones J.D."/>
        </authorList>
    </citation>
    <scope>NUCLEOTIDE SEQUENCE</scope>
</reference>
<feature type="chain" id="PRO_5003261560" evidence="2">
    <location>
        <begin position="23"/>
        <end position="372"/>
    </location>
</feature>
<gene>
    <name evidence="3" type="primary">AlNc14C51G4027</name>
    <name evidence="3" type="ORF">ALNC14_046510</name>
</gene>
<evidence type="ECO:0000256" key="1">
    <source>
        <dbReference type="SAM" id="MobiDB-lite"/>
    </source>
</evidence>